<dbReference type="Proteomes" id="UP000696931">
    <property type="component" value="Unassembled WGS sequence"/>
</dbReference>
<feature type="compositionally biased region" description="Low complexity" evidence="3">
    <location>
        <begin position="154"/>
        <end position="164"/>
    </location>
</feature>
<gene>
    <name evidence="6" type="ORF">HZA61_14875</name>
</gene>
<dbReference type="PROSITE" id="PS50106">
    <property type="entry name" value="PDZ"/>
    <property type="match status" value="2"/>
</dbReference>
<keyword evidence="2" id="KW-0175">Coiled coil</keyword>
<dbReference type="EMBL" id="JACRIW010000108">
    <property type="protein sequence ID" value="MBI5170770.1"/>
    <property type="molecule type" value="Genomic_DNA"/>
</dbReference>
<dbReference type="PANTHER" id="PTHR22939">
    <property type="entry name" value="SERINE PROTEASE FAMILY S1C HTRA-RELATED"/>
    <property type="match status" value="1"/>
</dbReference>
<evidence type="ECO:0000256" key="1">
    <source>
        <dbReference type="ARBA" id="ARBA00010541"/>
    </source>
</evidence>
<organism evidence="6 7">
    <name type="scientific">Eiseniibacteriota bacterium</name>
    <dbReference type="NCBI Taxonomy" id="2212470"/>
    <lineage>
        <taxon>Bacteria</taxon>
        <taxon>Candidatus Eiseniibacteriota</taxon>
    </lineage>
</organism>
<keyword evidence="4" id="KW-0732">Signal</keyword>
<feature type="chain" id="PRO_5037083330" evidence="4">
    <location>
        <begin position="27"/>
        <end position="401"/>
    </location>
</feature>
<comment type="caution">
    <text evidence="6">The sequence shown here is derived from an EMBL/GenBank/DDBJ whole genome shotgun (WGS) entry which is preliminary data.</text>
</comment>
<comment type="similarity">
    <text evidence="1">Belongs to the peptidase S1C family.</text>
</comment>
<evidence type="ECO:0000313" key="7">
    <source>
        <dbReference type="Proteomes" id="UP000696931"/>
    </source>
</evidence>
<dbReference type="AlphaFoldDB" id="A0A933W350"/>
<accession>A0A933W350</accession>
<reference evidence="6" key="1">
    <citation type="submission" date="2020-07" db="EMBL/GenBank/DDBJ databases">
        <title>Huge and variable diversity of episymbiotic CPR bacteria and DPANN archaea in groundwater ecosystems.</title>
        <authorList>
            <person name="He C.Y."/>
            <person name="Keren R."/>
            <person name="Whittaker M."/>
            <person name="Farag I.F."/>
            <person name="Doudna J."/>
            <person name="Cate J.H.D."/>
            <person name="Banfield J.F."/>
        </authorList>
    </citation>
    <scope>NUCLEOTIDE SEQUENCE</scope>
    <source>
        <strain evidence="6">NC_groundwater_1813_Pr3_B-0.1um_71_17</strain>
    </source>
</reference>
<dbReference type="InterPro" id="IPR036034">
    <property type="entry name" value="PDZ_sf"/>
</dbReference>
<feature type="coiled-coil region" evidence="2">
    <location>
        <begin position="368"/>
        <end position="399"/>
    </location>
</feature>
<feature type="region of interest" description="Disordered" evidence="3">
    <location>
        <begin position="125"/>
        <end position="193"/>
    </location>
</feature>
<feature type="signal peptide" evidence="4">
    <location>
        <begin position="1"/>
        <end position="26"/>
    </location>
</feature>
<name>A0A933W350_UNCEI</name>
<dbReference type="PANTHER" id="PTHR22939:SF129">
    <property type="entry name" value="SERINE PROTEASE HTRA2, MITOCHONDRIAL"/>
    <property type="match status" value="1"/>
</dbReference>
<dbReference type="Pfam" id="PF13180">
    <property type="entry name" value="PDZ_2"/>
    <property type="match status" value="2"/>
</dbReference>
<feature type="region of interest" description="Disordered" evidence="3">
    <location>
        <begin position="336"/>
        <end position="355"/>
    </location>
</feature>
<dbReference type="SUPFAM" id="SSF50156">
    <property type="entry name" value="PDZ domain-like"/>
    <property type="match status" value="2"/>
</dbReference>
<evidence type="ECO:0000259" key="5">
    <source>
        <dbReference type="PROSITE" id="PS50106"/>
    </source>
</evidence>
<feature type="domain" description="PDZ" evidence="5">
    <location>
        <begin position="240"/>
        <end position="329"/>
    </location>
</feature>
<dbReference type="Gene3D" id="2.30.42.10">
    <property type="match status" value="2"/>
</dbReference>
<evidence type="ECO:0000313" key="6">
    <source>
        <dbReference type="EMBL" id="MBI5170770.1"/>
    </source>
</evidence>
<protein>
    <submittedName>
        <fullName evidence="6">PDZ domain-containing protein</fullName>
    </submittedName>
</protein>
<proteinExistence type="inferred from homology"/>
<evidence type="ECO:0000256" key="2">
    <source>
        <dbReference type="SAM" id="Coils"/>
    </source>
</evidence>
<dbReference type="SMART" id="SM00228">
    <property type="entry name" value="PDZ"/>
    <property type="match status" value="2"/>
</dbReference>
<sequence>MRRTTLRGFIAAAAVLSAVLVGSLQAATAEARAWLGVYTQEVTDELRDGLDLRGADGVLVARVVPDSPASRAGLRKGDVIVSFAARNVSSPERLSELVGDTREGESVSIIVMRDGERRTLSARLAARTDMAPAPGGDEDDEDAYEVPAPPDAPRAPQAPRAPGAARHRIEIVHPDGDSAPDAHGKPKVRTYTWNGEGEMPREMRESLGDLHIEGLEGLQGLEGLRGLEGLQEIGPGGKHMRVMVNGGKGRLGVRIESLNDDLASALGAAGQKGVLVLEVLRGTPAEKAGLRAGDVITAVDGGAVYDGDDLVKVLAEKQGSVSLSVIRKGDRRTVQATLEESPRASRERVGSGQLGLGRTGERRVIRLRADERADREELREQLDDLREQVRELRQRLEDSRR</sequence>
<feature type="domain" description="PDZ" evidence="5">
    <location>
        <begin position="49"/>
        <end position="115"/>
    </location>
</feature>
<evidence type="ECO:0000256" key="4">
    <source>
        <dbReference type="SAM" id="SignalP"/>
    </source>
</evidence>
<evidence type="ECO:0000256" key="3">
    <source>
        <dbReference type="SAM" id="MobiDB-lite"/>
    </source>
</evidence>
<feature type="compositionally biased region" description="Basic and acidic residues" evidence="3">
    <location>
        <begin position="167"/>
        <end position="184"/>
    </location>
</feature>
<dbReference type="InterPro" id="IPR001478">
    <property type="entry name" value="PDZ"/>
</dbReference>
<feature type="compositionally biased region" description="Basic and acidic residues" evidence="3">
    <location>
        <begin position="340"/>
        <end position="349"/>
    </location>
</feature>